<dbReference type="AlphaFoldDB" id="A0A1F6AW34"/>
<evidence type="ECO:0000256" key="6">
    <source>
        <dbReference type="ARBA" id="ARBA00034754"/>
    </source>
</evidence>
<dbReference type="Gene3D" id="3.40.50.300">
    <property type="entry name" value="P-loop containing nucleotide triphosphate hydrolases"/>
    <property type="match status" value="1"/>
</dbReference>
<protein>
    <recommendedName>
        <fullName evidence="1">DNA-directed DNA polymerase</fullName>
        <ecNumber evidence="1">2.7.7.7</ecNumber>
    </recommendedName>
</protein>
<comment type="similarity">
    <text evidence="6">Belongs to the DNA polymerase HolA subunit family.</text>
</comment>
<dbReference type="Pfam" id="PF21694">
    <property type="entry name" value="DNA_pol3_delta_C"/>
    <property type="match status" value="1"/>
</dbReference>
<evidence type="ECO:0000313" key="9">
    <source>
        <dbReference type="EMBL" id="OGG28886.1"/>
    </source>
</evidence>
<dbReference type="GO" id="GO:0003677">
    <property type="term" value="F:DNA binding"/>
    <property type="evidence" value="ECO:0007669"/>
    <property type="project" value="InterPro"/>
</dbReference>
<dbReference type="GO" id="GO:0006261">
    <property type="term" value="P:DNA-templated DNA replication"/>
    <property type="evidence" value="ECO:0007669"/>
    <property type="project" value="TreeGrafter"/>
</dbReference>
<comment type="catalytic activity">
    <reaction evidence="7">
        <text>DNA(n) + a 2'-deoxyribonucleoside 5'-triphosphate = DNA(n+1) + diphosphate</text>
        <dbReference type="Rhea" id="RHEA:22508"/>
        <dbReference type="Rhea" id="RHEA-COMP:17339"/>
        <dbReference type="Rhea" id="RHEA-COMP:17340"/>
        <dbReference type="ChEBI" id="CHEBI:33019"/>
        <dbReference type="ChEBI" id="CHEBI:61560"/>
        <dbReference type="ChEBI" id="CHEBI:173112"/>
        <dbReference type="EC" id="2.7.7.7"/>
    </reaction>
</comment>
<dbReference type="InterPro" id="IPR048466">
    <property type="entry name" value="DNA_pol3_delta-like_C"/>
</dbReference>
<sequence length="223" mass="25064">MIILLHGDDTVSSRNELHRLKAGREVRQLDGRGLTDTALTQALESGSMFGDDILVIVENLFGKLGKKQKLIARLAEIIKKSPADVIVWEDKEVGVTVTKSLGSANVQLFKTPISLFQFLDGLTPGHTKNSLLLFQKTLQTHAPELIFSMIVRRIRQLIQVADGVTPEELASWQVSRLTSQARSFTIDRLVELYRKLLDMEYSIKTGTSPFSMQQLLEQYLINL</sequence>
<dbReference type="GO" id="GO:0009360">
    <property type="term" value="C:DNA polymerase III complex"/>
    <property type="evidence" value="ECO:0007669"/>
    <property type="project" value="TreeGrafter"/>
</dbReference>
<accession>A0A1F6AW34</accession>
<dbReference type="InterPro" id="IPR027417">
    <property type="entry name" value="P-loop_NTPase"/>
</dbReference>
<comment type="caution">
    <text evidence="9">The sequence shown here is derived from an EMBL/GenBank/DDBJ whole genome shotgun (WGS) entry which is preliminary data.</text>
</comment>
<dbReference type="SUPFAM" id="SSF48019">
    <property type="entry name" value="post-AAA+ oligomerization domain-like"/>
    <property type="match status" value="1"/>
</dbReference>
<evidence type="ECO:0000256" key="7">
    <source>
        <dbReference type="ARBA" id="ARBA00049244"/>
    </source>
</evidence>
<proteinExistence type="inferred from homology"/>
<evidence type="ECO:0000259" key="8">
    <source>
        <dbReference type="Pfam" id="PF21694"/>
    </source>
</evidence>
<keyword evidence="3" id="KW-0548">Nucleotidyltransferase</keyword>
<evidence type="ECO:0000256" key="4">
    <source>
        <dbReference type="ARBA" id="ARBA00022705"/>
    </source>
</evidence>
<dbReference type="EC" id="2.7.7.7" evidence="1"/>
<name>A0A1F6AW34_9BACT</name>
<dbReference type="Gene3D" id="1.20.272.10">
    <property type="match status" value="1"/>
</dbReference>
<organism evidence="9 10">
    <name type="scientific">Candidatus Gottesmanbacteria bacterium RIFCSPLOWO2_01_FULL_46_21</name>
    <dbReference type="NCBI Taxonomy" id="1798393"/>
    <lineage>
        <taxon>Bacteria</taxon>
        <taxon>Candidatus Gottesmaniibacteriota</taxon>
    </lineage>
</organism>
<evidence type="ECO:0000256" key="1">
    <source>
        <dbReference type="ARBA" id="ARBA00012417"/>
    </source>
</evidence>
<keyword evidence="5" id="KW-0239">DNA-directed DNA polymerase</keyword>
<gene>
    <name evidence="9" type="ORF">A2971_03045</name>
</gene>
<dbReference type="GO" id="GO:0003887">
    <property type="term" value="F:DNA-directed DNA polymerase activity"/>
    <property type="evidence" value="ECO:0007669"/>
    <property type="project" value="UniProtKB-KW"/>
</dbReference>
<dbReference type="PANTHER" id="PTHR34388:SF1">
    <property type="entry name" value="DNA POLYMERASE III SUBUNIT DELTA"/>
    <property type="match status" value="1"/>
</dbReference>
<evidence type="ECO:0000256" key="2">
    <source>
        <dbReference type="ARBA" id="ARBA00022679"/>
    </source>
</evidence>
<feature type="domain" description="DNA polymerase III delta subunit-like C-terminal" evidence="8">
    <location>
        <begin position="115"/>
        <end position="210"/>
    </location>
</feature>
<dbReference type="PANTHER" id="PTHR34388">
    <property type="entry name" value="DNA POLYMERASE III SUBUNIT DELTA"/>
    <property type="match status" value="1"/>
</dbReference>
<dbReference type="EMBL" id="MFJW01000042">
    <property type="protein sequence ID" value="OGG28886.1"/>
    <property type="molecule type" value="Genomic_DNA"/>
</dbReference>
<dbReference type="Proteomes" id="UP000178461">
    <property type="component" value="Unassembled WGS sequence"/>
</dbReference>
<evidence type="ECO:0000256" key="3">
    <source>
        <dbReference type="ARBA" id="ARBA00022695"/>
    </source>
</evidence>
<reference evidence="9 10" key="1">
    <citation type="journal article" date="2016" name="Nat. Commun.">
        <title>Thousands of microbial genomes shed light on interconnected biogeochemical processes in an aquifer system.</title>
        <authorList>
            <person name="Anantharaman K."/>
            <person name="Brown C.T."/>
            <person name="Hug L.A."/>
            <person name="Sharon I."/>
            <person name="Castelle C.J."/>
            <person name="Probst A.J."/>
            <person name="Thomas B.C."/>
            <person name="Singh A."/>
            <person name="Wilkins M.J."/>
            <person name="Karaoz U."/>
            <person name="Brodie E.L."/>
            <person name="Williams K.H."/>
            <person name="Hubbard S.S."/>
            <person name="Banfield J.F."/>
        </authorList>
    </citation>
    <scope>NUCLEOTIDE SEQUENCE [LARGE SCALE GENOMIC DNA]</scope>
</reference>
<dbReference type="InterPro" id="IPR005790">
    <property type="entry name" value="DNA_polIII_delta"/>
</dbReference>
<keyword evidence="4" id="KW-0235">DNA replication</keyword>
<evidence type="ECO:0000313" key="10">
    <source>
        <dbReference type="Proteomes" id="UP000178461"/>
    </source>
</evidence>
<dbReference type="InterPro" id="IPR008921">
    <property type="entry name" value="DNA_pol3_clamp-load_cplx_C"/>
</dbReference>
<evidence type="ECO:0000256" key="5">
    <source>
        <dbReference type="ARBA" id="ARBA00022932"/>
    </source>
</evidence>
<keyword evidence="2" id="KW-0808">Transferase</keyword>